<name>A0A6M3JNB1_9ZZZZ</name>
<organism evidence="1">
    <name type="scientific">viral metagenome</name>
    <dbReference type="NCBI Taxonomy" id="1070528"/>
    <lineage>
        <taxon>unclassified sequences</taxon>
        <taxon>metagenomes</taxon>
        <taxon>organismal metagenomes</taxon>
    </lineage>
</organism>
<evidence type="ECO:0000313" key="1">
    <source>
        <dbReference type="EMBL" id="QJA70501.1"/>
    </source>
</evidence>
<protein>
    <submittedName>
        <fullName evidence="1">Uncharacterized protein</fullName>
    </submittedName>
</protein>
<dbReference type="EMBL" id="MT141798">
    <property type="protein sequence ID" value="QJA70501.1"/>
    <property type="molecule type" value="Genomic_DNA"/>
</dbReference>
<gene>
    <name evidence="1" type="ORF">MM415A03685_0003</name>
</gene>
<dbReference type="AlphaFoldDB" id="A0A6M3JNB1"/>
<reference evidence="1" key="1">
    <citation type="submission" date="2020-03" db="EMBL/GenBank/DDBJ databases">
        <title>The deep terrestrial virosphere.</title>
        <authorList>
            <person name="Holmfeldt K."/>
            <person name="Nilsson E."/>
            <person name="Simone D."/>
            <person name="Lopez-Fernandez M."/>
            <person name="Wu X."/>
            <person name="de Brujin I."/>
            <person name="Lundin D."/>
            <person name="Andersson A."/>
            <person name="Bertilsson S."/>
            <person name="Dopson M."/>
        </authorList>
    </citation>
    <scope>NUCLEOTIDE SEQUENCE</scope>
    <source>
        <strain evidence="1">MM415A03685</strain>
    </source>
</reference>
<sequence>MVKKGDHSYKGCQKGDPCQAFMGSRKVGGDIVVTLCRKTENDPIHAGFKAEFYDLAAIMRRGYA</sequence>
<accession>A0A6M3JNB1</accession>
<proteinExistence type="predicted"/>